<name>F5Z5E5_ALTNA</name>
<proteinExistence type="predicted"/>
<dbReference type="AlphaFoldDB" id="F5Z5E5"/>
<evidence type="ECO:0008006" key="3">
    <source>
        <dbReference type="Google" id="ProtNLM"/>
    </source>
</evidence>
<sequence length="230" mass="25616">MCGFIQRVTDSPAVIALLEQIGLGDVVPSFQQEKEGILNFYPAFGKNPDRQIKNVIISPNKTVNATWWYDCQESGDSLNVGRRTTFNARDLDSPYWKSAVKHCRALVIATALGESKQVQKKKEHYLMEADSAVLIGAVYREFSNGLYSTAVITRPPHPAFKKYHEQSIPCFLPHDKQFISAWLSGADDAAVKAELNNPKIHTGFTVTKVKTFKGGVALSESERLSANRQQ</sequence>
<dbReference type="InterPro" id="IPR036590">
    <property type="entry name" value="SRAP-like"/>
</dbReference>
<dbReference type="SUPFAM" id="SSF143081">
    <property type="entry name" value="BB1717-like"/>
    <property type="match status" value="1"/>
</dbReference>
<protein>
    <recommendedName>
        <fullName evidence="3">Abasic site processing protein</fullName>
    </recommendedName>
</protein>
<accession>F5Z5E5</accession>
<organism evidence="1 2">
    <name type="scientific">Alteromonas naphthalenivorans</name>
    <dbReference type="NCBI Taxonomy" id="715451"/>
    <lineage>
        <taxon>Bacteria</taxon>
        <taxon>Pseudomonadati</taxon>
        <taxon>Pseudomonadota</taxon>
        <taxon>Gammaproteobacteria</taxon>
        <taxon>Alteromonadales</taxon>
        <taxon>Alteromonadaceae</taxon>
        <taxon>Alteromonas/Salinimonas group</taxon>
        <taxon>Alteromonas</taxon>
    </lineage>
</organism>
<dbReference type="KEGG" id="alt:ambt_16830"/>
<gene>
    <name evidence="1" type="ordered locus">ambt_16830</name>
</gene>
<dbReference type="Gene3D" id="3.90.1680.10">
    <property type="entry name" value="SOS response associated peptidase-like"/>
    <property type="match status" value="1"/>
</dbReference>
<evidence type="ECO:0000313" key="2">
    <source>
        <dbReference type="Proteomes" id="UP000000683"/>
    </source>
</evidence>
<dbReference type="Proteomes" id="UP000000683">
    <property type="component" value="Chromosome"/>
</dbReference>
<dbReference type="GO" id="GO:0106300">
    <property type="term" value="P:protein-DNA covalent cross-linking repair"/>
    <property type="evidence" value="ECO:0007669"/>
    <property type="project" value="InterPro"/>
</dbReference>
<dbReference type="HOGENOM" id="CLU_1202772_0_0_6"/>
<dbReference type="EMBL" id="CP002339">
    <property type="protein sequence ID" value="AEF04871.1"/>
    <property type="molecule type" value="Genomic_DNA"/>
</dbReference>
<dbReference type="OrthoDB" id="6192129at2"/>
<keyword evidence="2" id="KW-1185">Reference proteome</keyword>
<evidence type="ECO:0000313" key="1">
    <source>
        <dbReference type="EMBL" id="AEF04871.1"/>
    </source>
</evidence>
<dbReference type="Pfam" id="PF02586">
    <property type="entry name" value="SRAP"/>
    <property type="match status" value="1"/>
</dbReference>
<reference evidence="1 2" key="1">
    <citation type="journal article" date="2011" name="J. Bacteriol.">
        <title>Complete genome sequence of the polycyclic aromatic hydrocarbon-degrading bacterium Alteromonas sp. strain SN2.</title>
        <authorList>
            <person name="Jin H.M."/>
            <person name="Jeong H."/>
            <person name="Moon E.J."/>
            <person name="Math R.K."/>
            <person name="Lee K."/>
            <person name="Kim H.J."/>
            <person name="Jeon C.O."/>
            <person name="Oh T.K."/>
            <person name="Kim J.F."/>
        </authorList>
    </citation>
    <scope>NUCLEOTIDE SEQUENCE [LARGE SCALE GENOMIC DNA]</scope>
    <source>
        <strain evidence="2">JCM 17741 / KACC 18427 / KCTC 11700BP / SN2</strain>
    </source>
</reference>
<dbReference type="eggNOG" id="COG2135">
    <property type="taxonomic scope" value="Bacteria"/>
</dbReference>
<dbReference type="InterPro" id="IPR003738">
    <property type="entry name" value="SRAP"/>
</dbReference>
<dbReference type="GO" id="GO:0003697">
    <property type="term" value="F:single-stranded DNA binding"/>
    <property type="evidence" value="ECO:0007669"/>
    <property type="project" value="InterPro"/>
</dbReference>